<reference evidence="1" key="1">
    <citation type="journal article" date="2014" name="BMC Genomics">
        <title>Characterizing the developmental transcriptome of the oriental fruit fly, Bactrocera dorsalis (Diptera: Tephritidae) through comparative genomic analysis with Drosophila melanogaster utilizing modENCODE datasets.</title>
        <authorList>
            <person name="Geib S.M."/>
            <person name="Calla B."/>
            <person name="Hall B."/>
            <person name="Hou S."/>
            <person name="Manoukis N.C."/>
        </authorList>
    </citation>
    <scope>NUCLEOTIDE SEQUENCE</scope>
    <source>
        <strain evidence="1">Punador</strain>
    </source>
</reference>
<evidence type="ECO:0000313" key="1">
    <source>
        <dbReference type="EMBL" id="JAC40112.1"/>
    </source>
</evidence>
<protein>
    <submittedName>
        <fullName evidence="1">Uncharacterized protein</fullName>
    </submittedName>
</protein>
<dbReference type="AlphaFoldDB" id="A0A034VDC6"/>
<name>A0A034VDC6_BACDO</name>
<proteinExistence type="predicted"/>
<dbReference type="EMBL" id="GAKP01018836">
    <property type="protein sequence ID" value="JAC40116.1"/>
    <property type="molecule type" value="Transcribed_RNA"/>
</dbReference>
<accession>A0A034VDC6</accession>
<dbReference type="EMBL" id="GAKP01018846">
    <property type="protein sequence ID" value="JAC40106.1"/>
    <property type="molecule type" value="Transcribed_RNA"/>
</dbReference>
<dbReference type="EMBL" id="GAKP01018840">
    <property type="protein sequence ID" value="JAC40112.1"/>
    <property type="molecule type" value="Transcribed_RNA"/>
</dbReference>
<sequence>MSNDGAVSIEKDTDSSQISQSFRDQKLIERFIRCSQLLKIIEGATELFIKRYRNSKKPEDALGALFVPLHLEYIHFIQNNANELLHQIIEEPLQFLNAAKYCVYGIVRDQIKLSGNTVESNALKSIDIDQLHIQLRFIGLPLQEDLHFAHNKNCWPPGLSWTTGILSAISEPQWAILQSTWFCSTGCNRNKIKSDSIDAPICNSCGQHMNEYAKLRVTEKYHFLRLLPTSCIENPRVVNKIFRALTVHCKEHVHDCELRLGTSYFIIGYYDYTRAGQIFQAWSVIIR</sequence>
<organism evidence="1">
    <name type="scientific">Bactrocera dorsalis</name>
    <name type="common">Oriental fruit fly</name>
    <name type="synonym">Dacus dorsalis</name>
    <dbReference type="NCBI Taxonomy" id="27457"/>
    <lineage>
        <taxon>Eukaryota</taxon>
        <taxon>Metazoa</taxon>
        <taxon>Ecdysozoa</taxon>
        <taxon>Arthropoda</taxon>
        <taxon>Hexapoda</taxon>
        <taxon>Insecta</taxon>
        <taxon>Pterygota</taxon>
        <taxon>Neoptera</taxon>
        <taxon>Endopterygota</taxon>
        <taxon>Diptera</taxon>
        <taxon>Brachycera</taxon>
        <taxon>Muscomorpha</taxon>
        <taxon>Tephritoidea</taxon>
        <taxon>Tephritidae</taxon>
        <taxon>Bactrocera</taxon>
        <taxon>Bactrocera</taxon>
    </lineage>
</organism>